<reference evidence="3 4" key="1">
    <citation type="submission" date="2017-08" db="EMBL/GenBank/DDBJ databases">
        <title>Reclassification of Bisgaard taxon 37 and 44.</title>
        <authorList>
            <person name="Christensen H."/>
        </authorList>
    </citation>
    <scope>NUCLEOTIDE SEQUENCE [LARGE SCALE GENOMIC DNA]</scope>
    <source>
        <strain evidence="3 4">B96_4</strain>
    </source>
</reference>
<accession>A0A3A1Y1A5</accession>
<evidence type="ECO:0000256" key="1">
    <source>
        <dbReference type="SAM" id="MobiDB-lite"/>
    </source>
</evidence>
<feature type="compositionally biased region" description="Acidic residues" evidence="1">
    <location>
        <begin position="1"/>
        <end position="25"/>
    </location>
</feature>
<feature type="region of interest" description="Disordered" evidence="1">
    <location>
        <begin position="87"/>
        <end position="129"/>
    </location>
</feature>
<dbReference type="OrthoDB" id="9807790at2"/>
<evidence type="ECO:0000313" key="4">
    <source>
        <dbReference type="Proteomes" id="UP000266258"/>
    </source>
</evidence>
<dbReference type="EMBL" id="NRJH01000084">
    <property type="protein sequence ID" value="RIY31241.1"/>
    <property type="molecule type" value="Genomic_DNA"/>
</dbReference>
<feature type="compositionally biased region" description="Basic and acidic residues" evidence="1">
    <location>
        <begin position="90"/>
        <end position="106"/>
    </location>
</feature>
<dbReference type="AlphaFoldDB" id="A0A3A1Y1A5"/>
<dbReference type="GO" id="GO:0005524">
    <property type="term" value="F:ATP binding"/>
    <property type="evidence" value="ECO:0007669"/>
    <property type="project" value="InterPro"/>
</dbReference>
<evidence type="ECO:0000313" key="3">
    <source>
        <dbReference type="EMBL" id="RIY31241.1"/>
    </source>
</evidence>
<comment type="caution">
    <text evidence="3">The sequence shown here is derived from an EMBL/GenBank/DDBJ whole genome shotgun (WGS) entry which is preliminary data.</text>
</comment>
<name>A0A3A1Y1A5_9GAMM</name>
<dbReference type="InterPro" id="IPR027417">
    <property type="entry name" value="P-loop_NTPase"/>
</dbReference>
<feature type="domain" description="FtsK" evidence="2">
    <location>
        <begin position="269"/>
        <end position="389"/>
    </location>
</feature>
<evidence type="ECO:0000259" key="2">
    <source>
        <dbReference type="Pfam" id="PF01580"/>
    </source>
</evidence>
<feature type="compositionally biased region" description="Polar residues" evidence="1">
    <location>
        <begin position="107"/>
        <end position="117"/>
    </location>
</feature>
<protein>
    <recommendedName>
        <fullName evidence="2">FtsK domain-containing protein</fullName>
    </recommendedName>
</protein>
<gene>
    <name evidence="3" type="ORF">CJP74_07770</name>
</gene>
<dbReference type="Gene3D" id="3.40.50.300">
    <property type="entry name" value="P-loop containing nucleotide triphosphate hydrolases"/>
    <property type="match status" value="1"/>
</dbReference>
<dbReference type="InterPro" id="IPR002543">
    <property type="entry name" value="FtsK_dom"/>
</dbReference>
<organism evidence="3 4">
    <name type="scientific">Psittacicella melopsittaci</name>
    <dbReference type="NCBI Taxonomy" id="2028576"/>
    <lineage>
        <taxon>Bacteria</taxon>
        <taxon>Pseudomonadati</taxon>
        <taxon>Pseudomonadota</taxon>
        <taxon>Gammaproteobacteria</taxon>
        <taxon>Pasteurellales</taxon>
        <taxon>Psittacicellaceae</taxon>
        <taxon>Psittacicella</taxon>
    </lineage>
</organism>
<sequence>VQPEVVEPEVVEPEVVEPETTEQVEAEPAPTQSSSEEATGLKTPGAQVDSDLDLPEEQLAYEGLPLVGSRTEPKVINDKGEIDFSFLDSEPSKVKYQDPFSKDQRTKTGSIFGSAQNHEPEPTPEPEADSKLTQAFANAGQGAFNLSNLMQKAQEKKASNLPGKEILLPSQIFDDDNKQLNDYVRFLRQSLDKVTHGAQILGRQKIADAHRYEIKLLPGEDAKRFVKDFNRRFDRRKLKASFDEKSQKIYVDRFINTSVNLIDLFTDYEPGTNTIGVGLDKNAHPFKVKFEQSNTLIVGSSSEAKANLLSEIMMGLAYTNTPEQIEFLAYCDDSRHQMFKLNDLPHFIHPVLMQDQVQELIALVYAELIRRRRLCTQLNAGDYINYNHFLSLGNLYSENKLDAIRPLYVFIDGISHIMVAHCVTLNVPNYTLATLVYLLNQGKRYGINFIVVNNTPEFNVLNREDISQNQFTLRGNQMRELKSNEFIFNNHKDNIYTCATVDEQEMVNLIDFWNDKVYQGTIDSNARGYNTEELVTPEFYRFVVSDELIFSGSLKDKGLAQYLNYDLNGEIYKGIISDLEEQGTLIKRNDRNFINGNYAAYLKSPLANTFALGDTETVD</sequence>
<feature type="non-terminal residue" evidence="3">
    <location>
        <position position="1"/>
    </location>
</feature>
<keyword evidence="4" id="KW-1185">Reference proteome</keyword>
<dbReference type="RefSeq" id="WP_147397072.1">
    <property type="nucleotide sequence ID" value="NZ_NRJH01000084.1"/>
</dbReference>
<dbReference type="Pfam" id="PF01580">
    <property type="entry name" value="FtsK_SpoIIIE"/>
    <property type="match status" value="1"/>
</dbReference>
<dbReference type="GO" id="GO:0003677">
    <property type="term" value="F:DNA binding"/>
    <property type="evidence" value="ECO:0007669"/>
    <property type="project" value="InterPro"/>
</dbReference>
<proteinExistence type="predicted"/>
<dbReference type="Proteomes" id="UP000266258">
    <property type="component" value="Unassembled WGS sequence"/>
</dbReference>
<feature type="region of interest" description="Disordered" evidence="1">
    <location>
        <begin position="1"/>
        <end position="49"/>
    </location>
</feature>